<accession>A0ABS5S567</accession>
<keyword evidence="5" id="KW-1185">Reference proteome</keyword>
<dbReference type="Gene3D" id="3.40.190.10">
    <property type="entry name" value="Periplasmic binding protein-like II"/>
    <property type="match status" value="2"/>
</dbReference>
<dbReference type="EMBL" id="JAHCTB010000003">
    <property type="protein sequence ID" value="MBT0608118.1"/>
    <property type="molecule type" value="Genomic_DNA"/>
</dbReference>
<gene>
    <name evidence="4" type="primary">modA</name>
    <name evidence="4" type="ORF">KIV10_07990</name>
</gene>
<dbReference type="PANTHER" id="PTHR30632:SF14">
    <property type="entry name" value="TUNGSTATE_MOLYBDATE_CHROMATE-BINDING PROTEIN MODA"/>
    <property type="match status" value="1"/>
</dbReference>
<proteinExistence type="inferred from homology"/>
<evidence type="ECO:0000256" key="2">
    <source>
        <dbReference type="ARBA" id="ARBA00022723"/>
    </source>
</evidence>
<reference evidence="4 5" key="1">
    <citation type="submission" date="2021-05" db="EMBL/GenBank/DDBJ databases">
        <title>Aequorivita echinoideorum JCM 30378 genome.</title>
        <authorList>
            <person name="Zhang H."/>
            <person name="Li C."/>
        </authorList>
    </citation>
    <scope>NUCLEOTIDE SEQUENCE [LARGE SCALE GENOMIC DNA]</scope>
    <source>
        <strain evidence="4 5">JCM30378</strain>
    </source>
</reference>
<dbReference type="PANTHER" id="PTHR30632">
    <property type="entry name" value="MOLYBDATE-BINDING PERIPLASMIC PROTEIN"/>
    <property type="match status" value="1"/>
</dbReference>
<dbReference type="RefSeq" id="WP_214112990.1">
    <property type="nucleotide sequence ID" value="NZ_JAHCTB010000003.1"/>
</dbReference>
<dbReference type="Pfam" id="PF13531">
    <property type="entry name" value="SBP_bac_11"/>
    <property type="match status" value="1"/>
</dbReference>
<keyword evidence="3" id="KW-0732">Signal</keyword>
<evidence type="ECO:0000313" key="5">
    <source>
        <dbReference type="Proteomes" id="UP001297092"/>
    </source>
</evidence>
<dbReference type="NCBIfam" id="TIGR01256">
    <property type="entry name" value="modA"/>
    <property type="match status" value="1"/>
</dbReference>
<dbReference type="Proteomes" id="UP001297092">
    <property type="component" value="Unassembled WGS sequence"/>
</dbReference>
<dbReference type="InterPro" id="IPR044084">
    <property type="entry name" value="AvModA-like_subst-bd"/>
</dbReference>
<comment type="caution">
    <text evidence="4">The sequence shown here is derived from an EMBL/GenBank/DDBJ whole genome shotgun (WGS) entry which is preliminary data.</text>
</comment>
<dbReference type="PROSITE" id="PS51257">
    <property type="entry name" value="PROKAR_LIPOPROTEIN"/>
    <property type="match status" value="1"/>
</dbReference>
<keyword evidence="2" id="KW-0479">Metal-binding</keyword>
<evidence type="ECO:0000256" key="1">
    <source>
        <dbReference type="ARBA" id="ARBA00009175"/>
    </source>
</evidence>
<evidence type="ECO:0000313" key="4">
    <source>
        <dbReference type="EMBL" id="MBT0608118.1"/>
    </source>
</evidence>
<dbReference type="InterPro" id="IPR005950">
    <property type="entry name" value="ModA"/>
</dbReference>
<protein>
    <submittedName>
        <fullName evidence="4">Molybdate ABC transporter substrate-binding protein</fullName>
    </submittedName>
</protein>
<evidence type="ECO:0000256" key="3">
    <source>
        <dbReference type="ARBA" id="ARBA00022729"/>
    </source>
</evidence>
<dbReference type="InterPro" id="IPR050682">
    <property type="entry name" value="ModA/WtpA"/>
</dbReference>
<comment type="similarity">
    <text evidence="1">Belongs to the bacterial solute-binding protein ModA family.</text>
</comment>
<name>A0ABS5S567_9FLAO</name>
<organism evidence="4 5">
    <name type="scientific">Aequorivita echinoideorum</name>
    <dbReference type="NCBI Taxonomy" id="1549647"/>
    <lineage>
        <taxon>Bacteria</taxon>
        <taxon>Pseudomonadati</taxon>
        <taxon>Bacteroidota</taxon>
        <taxon>Flavobacteriia</taxon>
        <taxon>Flavobacteriales</taxon>
        <taxon>Flavobacteriaceae</taxon>
        <taxon>Aequorivita</taxon>
    </lineage>
</organism>
<dbReference type="SUPFAM" id="SSF53850">
    <property type="entry name" value="Periplasmic binding protein-like II"/>
    <property type="match status" value="1"/>
</dbReference>
<sequence>MKNHTLSYKTGIYFFFLIAFLFSSCAEKRVDKIRIATAANMQFAMNDLAEKFKENTGIESEILTSSSGKLTAQIEAGAPFHIFVSADMKYPNTLFNKGFADEKPKIYAYGNLVLWTLNNSINLTLENLLDPNVKHIAIANPQTAPYGRATEEYLRKSGIYDSLRPKFVYGESISVVNRYIHSRSAEVGFTAKSVVLSPQMKNEGKWIEIAQENYGKIEQGALLLKNKSNEENAKKFYDFLFSDEAKLILERYGYSTK</sequence>
<dbReference type="CDD" id="cd13539">
    <property type="entry name" value="PBP2_AvModA"/>
    <property type="match status" value="1"/>
</dbReference>
<dbReference type="PIRSF" id="PIRSF004846">
    <property type="entry name" value="ModA"/>
    <property type="match status" value="1"/>
</dbReference>